<dbReference type="InterPro" id="IPR052021">
    <property type="entry name" value="Type-I_RS_S_subunit"/>
</dbReference>
<dbReference type="AlphaFoldDB" id="A0A380S5J4"/>
<evidence type="ECO:0000256" key="2">
    <source>
        <dbReference type="ARBA" id="ARBA00022747"/>
    </source>
</evidence>
<dbReference type="Proteomes" id="UP000255423">
    <property type="component" value="Unassembled WGS sequence"/>
</dbReference>
<evidence type="ECO:0000259" key="4">
    <source>
        <dbReference type="Pfam" id="PF01420"/>
    </source>
</evidence>
<organism evidence="5 6">
    <name type="scientific">Fibrobacter succinogenes</name>
    <name type="common">Bacteroides succinogenes</name>
    <dbReference type="NCBI Taxonomy" id="833"/>
    <lineage>
        <taxon>Bacteria</taxon>
        <taxon>Pseudomonadati</taxon>
        <taxon>Fibrobacterota</taxon>
        <taxon>Fibrobacteria</taxon>
        <taxon>Fibrobacterales</taxon>
        <taxon>Fibrobacteraceae</taxon>
        <taxon>Fibrobacter</taxon>
    </lineage>
</organism>
<protein>
    <submittedName>
        <fullName evidence="5">Type I restriction modification DNA specificity domain-containing protein</fullName>
    </submittedName>
</protein>
<feature type="domain" description="Type I restriction modification DNA specificity" evidence="4">
    <location>
        <begin position="195"/>
        <end position="337"/>
    </location>
</feature>
<dbReference type="PANTHER" id="PTHR30408">
    <property type="entry name" value="TYPE-1 RESTRICTION ENZYME ECOKI SPECIFICITY PROTEIN"/>
    <property type="match status" value="1"/>
</dbReference>
<gene>
    <name evidence="5" type="ORF">SAMN05661053_1903</name>
</gene>
<reference evidence="5 6" key="1">
    <citation type="submission" date="2017-08" db="EMBL/GenBank/DDBJ databases">
        <authorList>
            <person name="de Groot N.N."/>
        </authorList>
    </citation>
    <scope>NUCLEOTIDE SEQUENCE [LARGE SCALE GENOMIC DNA]</scope>
    <source>
        <strain evidence="5 6">HM2</strain>
    </source>
</reference>
<keyword evidence="2" id="KW-0680">Restriction system</keyword>
<dbReference type="InterPro" id="IPR000055">
    <property type="entry name" value="Restrct_endonuc_typeI_TRD"/>
</dbReference>
<evidence type="ECO:0000256" key="3">
    <source>
        <dbReference type="ARBA" id="ARBA00023125"/>
    </source>
</evidence>
<dbReference type="Pfam" id="PF01420">
    <property type="entry name" value="Methylase_S"/>
    <property type="match status" value="1"/>
</dbReference>
<dbReference type="PANTHER" id="PTHR30408:SF12">
    <property type="entry name" value="TYPE I RESTRICTION ENZYME MJAVIII SPECIFICITY SUBUNIT"/>
    <property type="match status" value="1"/>
</dbReference>
<keyword evidence="3" id="KW-0238">DNA-binding</keyword>
<proteinExistence type="inferred from homology"/>
<dbReference type="Gene3D" id="3.90.220.20">
    <property type="entry name" value="DNA methylase specificity domains"/>
    <property type="match status" value="2"/>
</dbReference>
<dbReference type="InterPro" id="IPR044946">
    <property type="entry name" value="Restrct_endonuc_typeI_TRD_sf"/>
</dbReference>
<dbReference type="SUPFAM" id="SSF116734">
    <property type="entry name" value="DNA methylase specificity domain"/>
    <property type="match status" value="2"/>
</dbReference>
<dbReference type="RefSeq" id="WP_109572971.1">
    <property type="nucleotide sequence ID" value="NZ_UHJL01000002.1"/>
</dbReference>
<accession>A0A380S5J4</accession>
<dbReference type="GO" id="GO:0003677">
    <property type="term" value="F:DNA binding"/>
    <property type="evidence" value="ECO:0007669"/>
    <property type="project" value="UniProtKB-KW"/>
</dbReference>
<comment type="similarity">
    <text evidence="1">Belongs to the type-I restriction system S methylase family.</text>
</comment>
<name>A0A380S5J4_FIBSU</name>
<evidence type="ECO:0000313" key="6">
    <source>
        <dbReference type="Proteomes" id="UP000255423"/>
    </source>
</evidence>
<evidence type="ECO:0000256" key="1">
    <source>
        <dbReference type="ARBA" id="ARBA00010923"/>
    </source>
</evidence>
<dbReference type="EMBL" id="UHJL01000002">
    <property type="protein sequence ID" value="SUQ24497.1"/>
    <property type="molecule type" value="Genomic_DNA"/>
</dbReference>
<evidence type="ECO:0000313" key="5">
    <source>
        <dbReference type="EMBL" id="SUQ24497.1"/>
    </source>
</evidence>
<sequence>MFENNMKRLGDYIRPVDVRNRDLKVTRLMGINIEKRFMPSVANVVGTDLSNYKIVLKGQFACNLMHVGRDEKIPVALQKDDEPIIVSPAYVVFEVVDTNVLLTEYLMMWFSRSEFDRNAWFYTDGDVRGGMDREALFDMQIPVPAIEKQREIVAEYNTLATRIETNKKLIATLEQTAQTLYRHTFIDNIDPNNLPNGWRMAPLYESAEFINGTSFAPSEYAPAGLPIVKIAEIKNGITAETEYFIGEKEDKYYIRNGEILFSWSGNPETSIDAFFWTHGNAILNQHTFRVVPKDGEYEYIWMLLKNFKPEFVRLASGKQTTGLGHVTVADLKNLKTPYCEYVAREISLQAHGIIKEILLKQQENQTLTQMQTLLLSKMGV</sequence>
<dbReference type="GO" id="GO:0009307">
    <property type="term" value="P:DNA restriction-modification system"/>
    <property type="evidence" value="ECO:0007669"/>
    <property type="project" value="UniProtKB-KW"/>
</dbReference>